<dbReference type="GO" id="GO:0007097">
    <property type="term" value="P:nuclear migration"/>
    <property type="evidence" value="ECO:0007669"/>
    <property type="project" value="TreeGrafter"/>
</dbReference>
<dbReference type="CDD" id="cd00176">
    <property type="entry name" value="SPEC"/>
    <property type="match status" value="2"/>
</dbReference>
<dbReference type="PROSITE" id="PS51049">
    <property type="entry name" value="KASH"/>
    <property type="match status" value="1"/>
</dbReference>
<evidence type="ECO:0000256" key="5">
    <source>
        <dbReference type="ARBA" id="ARBA00022989"/>
    </source>
</evidence>
<keyword evidence="5" id="KW-1133">Transmembrane helix</keyword>
<dbReference type="GO" id="GO:0005737">
    <property type="term" value="C:cytoplasm"/>
    <property type="evidence" value="ECO:0007669"/>
    <property type="project" value="TreeGrafter"/>
</dbReference>
<dbReference type="GO" id="GO:0005640">
    <property type="term" value="C:nuclear outer membrane"/>
    <property type="evidence" value="ECO:0007669"/>
    <property type="project" value="TreeGrafter"/>
</dbReference>
<evidence type="ECO:0000256" key="3">
    <source>
        <dbReference type="ARBA" id="ARBA00022692"/>
    </source>
</evidence>
<dbReference type="Pfam" id="PF10541">
    <property type="entry name" value="KASH"/>
    <property type="match status" value="1"/>
</dbReference>
<keyword evidence="3 8" id="KW-0812">Transmembrane</keyword>
<evidence type="ECO:0000259" key="9">
    <source>
        <dbReference type="PROSITE" id="PS51049"/>
    </source>
</evidence>
<dbReference type="InterPro" id="IPR052403">
    <property type="entry name" value="LINC-complex_assoc"/>
</dbReference>
<dbReference type="Proteomes" id="UP001168990">
    <property type="component" value="Unassembled WGS sequence"/>
</dbReference>
<accession>A0AA39KYG4</accession>
<comment type="subcellular location">
    <subcellularLocation>
        <location evidence="1">Nucleus membrane</location>
    </subcellularLocation>
</comment>
<dbReference type="SMART" id="SM00150">
    <property type="entry name" value="SPEC"/>
    <property type="match status" value="7"/>
</dbReference>
<comment type="similarity">
    <text evidence="2">Belongs to the nesprin family.</text>
</comment>
<keyword evidence="6 8" id="KW-0472">Membrane</keyword>
<evidence type="ECO:0000256" key="1">
    <source>
        <dbReference type="ARBA" id="ARBA00004126"/>
    </source>
</evidence>
<dbReference type="Pfam" id="PF00435">
    <property type="entry name" value="Spectrin"/>
    <property type="match status" value="2"/>
</dbReference>
<evidence type="ECO:0000256" key="7">
    <source>
        <dbReference type="ARBA" id="ARBA00023242"/>
    </source>
</evidence>
<feature type="topological domain" description="Perinuclear space" evidence="8">
    <location>
        <begin position="3089"/>
        <end position="3118"/>
    </location>
</feature>
<protein>
    <recommendedName>
        <fullName evidence="9">KASH domain-containing protein</fullName>
    </recommendedName>
</protein>
<keyword evidence="4" id="KW-0677">Repeat</keyword>
<dbReference type="InterPro" id="IPR012315">
    <property type="entry name" value="KASH"/>
</dbReference>
<proteinExistence type="inferred from homology"/>
<keyword evidence="7" id="KW-0539">Nucleus</keyword>
<dbReference type="GO" id="GO:0051015">
    <property type="term" value="F:actin filament binding"/>
    <property type="evidence" value="ECO:0007669"/>
    <property type="project" value="TreeGrafter"/>
</dbReference>
<evidence type="ECO:0000256" key="4">
    <source>
        <dbReference type="ARBA" id="ARBA00022737"/>
    </source>
</evidence>
<dbReference type="FunFam" id="1.20.58.60:FF:000171">
    <property type="entry name" value="Uncharacterized protein, isoform B"/>
    <property type="match status" value="1"/>
</dbReference>
<dbReference type="SUPFAM" id="SSF46966">
    <property type="entry name" value="Spectrin repeat"/>
    <property type="match status" value="8"/>
</dbReference>
<dbReference type="SMART" id="SM01249">
    <property type="entry name" value="KASH"/>
    <property type="match status" value="1"/>
</dbReference>
<organism evidence="10 11">
    <name type="scientific">Microctonus aethiopoides</name>
    <dbReference type="NCBI Taxonomy" id="144406"/>
    <lineage>
        <taxon>Eukaryota</taxon>
        <taxon>Metazoa</taxon>
        <taxon>Ecdysozoa</taxon>
        <taxon>Arthropoda</taxon>
        <taxon>Hexapoda</taxon>
        <taxon>Insecta</taxon>
        <taxon>Pterygota</taxon>
        <taxon>Neoptera</taxon>
        <taxon>Endopterygota</taxon>
        <taxon>Hymenoptera</taxon>
        <taxon>Apocrita</taxon>
        <taxon>Ichneumonoidea</taxon>
        <taxon>Braconidae</taxon>
        <taxon>Euphorinae</taxon>
        <taxon>Microctonus</taxon>
    </lineage>
</organism>
<comment type="caution">
    <text evidence="10">The sequence shown here is derived from an EMBL/GenBank/DDBJ whole genome shotgun (WGS) entry which is preliminary data.</text>
</comment>
<keyword evidence="11" id="KW-1185">Reference proteome</keyword>
<sequence>MNYDIPSCSTTDELEISNKSIQLDNEYVVSEKKEIKQTIYKNVSNQENLVTIGNHARTLEGLNDIYTNIASAEKLLNINTSLQTSPEPTIEKYEKEIQTVDPEEYNQEIQTSPIPALDSGIQTITFEPHESTNCSIQTESMKREEEGIQTSVNNIESVITTKPSQDTDVQTIIDINTSESQTVKIELMQTEEVETQTIQQPVEFMDIQLQTTPSMTPSLCEEIIRHDTAIQTCSSNLYETTEVDIQTSKPSSPVAPITEHFEMQVDLIEQVVTAAMETQTTPKESPRPSITQAQVQINSSEFMVESVMQTSPTPENDVPKTTKLLDSCVQTIVEKQKIMTEKESQTIEPAITPSLDSFVQIDVQELIPSSEECIQIFPDVTEISVQTFEMDKSNESYNKSMVCASQEEAPNSIKALTNFANENMIQEIVSVSAHEREIIGHELSIHDQQIPQETSFLLQTPVSHKLEGAELVNVEQSINEPRVVALSVTEYTPDDLFDIHVQATIELSESATTSEPLFVFSESTDDSTHDTAIILEHNETIDRSINETQNSFQRLKTNKTVQSSETSSLDTPFIDEQKNVVGLINITSIDSKNVIIGKSSSDIIGKDSQGIRVISDLEHKDIITIEDLHTDLEVSNIKSSKKSESEKIKLMLEVTSEKQDEHDEYSKIQDSWSIEELAPHDITSDLIDVKQSVMNFQHGETSDVITIDLPLEPMDTSEEMLSPVESILTQNKIKPKIKSYAEVISEPDFIQQHGLLSMQNSSMKKTLNSLSSSFIYETAINFNRAHQMIYRKTQIAKIMLDRLKNFQNAKQKNHLSNMLHLATLKDGSIFDTRDDYAAYVRENLIRLKNSANDENVITFEETLILIIETISTWLETIEYKIFQDKERLSGPSYDDSRILMEITNQVNHVDKSIKDLDEIWTCAEHTYSGQEYGNINECVNTLKRQLEAVAVMVNDEKFYVTMNLTRWDELSNSINDIFRLVQDQQHYLDHVIRCESSTIWKVEELDKIENTNHHYMCEISELLIPIRGFVKDYPSKMIPEEFYAVHDMIRSIEHTINVERERLLQLLSLAEEYEQTLQEFAQITDVADNLLACPTAVISLEDLQEKMQKHRKFFINLNHCRAILESLEDNLDPETRMEHSNLHEELHSRAIALLDQAACRAQQMSLAASRWMILEQGLKEERGWLQVAHQRVPDLQTVTSSDYDQYISLYQTLSSDITTHRARLTQLLNIANGLEELVNIEDSENRYCEILDDISRLQGDVDSSLRCLMNFRESWCTREQLVNRLSHWMAAAEQELGSVHNHWEGHMRQFWELKAQYEVHNSMHNDANNCFEQALRIVPLSDEMLQRRFNGELQDRWDNVAKKINSIQKTVADTISSENTPVDEKLRLLESELNELRWTIDGFHGVLKTEEELDLYVKRLSVLFERVCMIQDELGKLGMLPATESEKVGLLLSLARRIESQIGEELDAAQLLQERLQALQRGLDRVKNANLRQSHILDQCETCEKQGSDVVAGGVERCQKVADELVIIWKDLMGLRQILHTLPGGMRVSVSPVGIERYISSLQDMHSDLESRCARLLLLLKSRFGLWRRFERQLELVQQSVQEADYMMELLTIQGSVDYERLLKATERLESLNGDLGAREVLIGELREAAVPLRESCAPEVSDQVDAALNEAIQAWEDTRSELGALCTKYQHAVKLWEQYKDSSAIVKAWVDTQMEDVTNLSPEQAREQVKMCEETLAEHNVRLAQLRDLVAQIASDVGLDTGGGPLQCEVEALGRRLEDVCETLSTLADTADAQDLSTAEGEEKSKEKLNFLRNHLLVLTRTEPQLELIKDRTLEVVSENTSVIEVLQLWQRVFRETFQQYHRLSARLVQSEDVTAALDLWEEYLSHVQEFLSNNVPGDYKRLSEDKNLCQVHKNLLTDQQQLTLSIRDEKGPDLSLTEQFNVLTNLHNETLSKIMERHTLVEDRLAAWDKYKINQTKVLTWLKDIERERSKLQLRFIHLKRLDKILMKIDILLDQVPSGEMQIKALSAQQDLILTDCEETLAVSIRIEHAAHIQRITNLRAGLETWRDFVLKIQKLNAHHIDQTTGIIAIFRQINQSLNSGFHDISIPSSNNNILHMRQKFDSLHHLRTKLTQTASDLKILEVTTEQLGEFLSPSDMKGLNQHVSLLWHQHGDLEHQLALLAYKLEERLSLSGKWENRRTRFLVWLTDTETRLSNYDATILQEPEEALKRLESELDAEMALKQRELEWLQNTGEELICVGVDEDKEKLEQALNEINGKWNRLMNTSKIKTNKLTDLMSTMSLLEKRIAEIRGWLGRVEMQLTEPFIIESKTQNIIDEQLKNHEILQKTIESESGNIGEVLNLCEILLSDCDTWKVSFNTDVIKSGMQGLEKRWKATCLRSAERKRKIITAWRLIQQLDQVDCEQKLWIDEVEMELSLIEGTLNGENSMENTEKTLLKVKRIVKDIDAHNPALIIFEQNYSRLAKCGLEPENMKHLTANAVLILNKWHALKSRTTSIINSLKNERKAYREFIKAHESAVVGLTQIDIRLTQIQHLTISNENTAQKSRHKQIADIDKDFQIQSNTLQRADELALMLMQDCHENDVVAIQTLVDEYQLLWKDIKERVATMKTKIEESDKVEIDEAIQVETLKFEQDTAVQVNTLPKMIRMTSRDAYLMQLESALSECRSSLHELEDAIALAPTAGPGLTASAKNIAKLLGSCQSAVELAKHLYELLVNDGNLSNETAKISEVNELIERYDNLLIHARLREQQIRDISNDGGKLKCPLCCHRNWAQLDIDLWRLEKWLEYAEGIQSEQHSPPSNIEELEVVIQNHRELLLDLDSHKSIVISLNVIGAHLEDHTEDIKKADELRDRLSIITKRWDKVCQEAGIWQTALQSALMSNNQFHRIVDELLNWLKETEITIRDSEPIDLTENTNIIRFKYNKFCDLRSDLERCEPRVLSLQEAANQLLDKHAETRYRLQELRFRLQSLRRLTGIYALKLGAVLGLDPKQVGLVATSSSLASLSHNLLDEATSEINQSNESSAIDGDERNRKVLVRGYRFLGRVLRASLPIQALMLLLLGVASLVPAAEDDYSCMLSNNFARVFTPIVDYPNGPPPL</sequence>
<dbReference type="InterPro" id="IPR018159">
    <property type="entry name" value="Spectrin/alpha-actinin"/>
</dbReference>
<evidence type="ECO:0000256" key="2">
    <source>
        <dbReference type="ARBA" id="ARBA00008619"/>
    </source>
</evidence>
<evidence type="ECO:0000313" key="10">
    <source>
        <dbReference type="EMBL" id="KAK0178419.1"/>
    </source>
</evidence>
<dbReference type="EMBL" id="JAQQBS010000001">
    <property type="protein sequence ID" value="KAK0178419.1"/>
    <property type="molecule type" value="Genomic_DNA"/>
</dbReference>
<dbReference type="InterPro" id="IPR002017">
    <property type="entry name" value="Spectrin_repeat"/>
</dbReference>
<dbReference type="GO" id="GO:0034993">
    <property type="term" value="C:meiotic nuclear membrane microtubule tethering complex"/>
    <property type="evidence" value="ECO:0007669"/>
    <property type="project" value="TreeGrafter"/>
</dbReference>
<evidence type="ECO:0000313" key="11">
    <source>
        <dbReference type="Proteomes" id="UP001168990"/>
    </source>
</evidence>
<reference evidence="10" key="1">
    <citation type="journal article" date="2023" name="bioRxiv">
        <title>Scaffold-level genome assemblies of two parasitoid biocontrol wasps reveal the parthenogenesis mechanism and an associated novel virus.</title>
        <authorList>
            <person name="Inwood S."/>
            <person name="Skelly J."/>
            <person name="Guhlin J."/>
            <person name="Harrop T."/>
            <person name="Goldson S."/>
            <person name="Dearden P."/>
        </authorList>
    </citation>
    <scope>NUCLEOTIDE SEQUENCE</scope>
    <source>
        <strain evidence="10">Irish</strain>
        <tissue evidence="10">Whole body</tissue>
    </source>
</reference>
<reference evidence="10" key="2">
    <citation type="submission" date="2023-03" db="EMBL/GenBank/DDBJ databases">
        <authorList>
            <person name="Inwood S.N."/>
            <person name="Skelly J.G."/>
            <person name="Guhlin J."/>
            <person name="Harrop T.W.R."/>
            <person name="Goldson S.G."/>
            <person name="Dearden P.K."/>
        </authorList>
    </citation>
    <scope>NUCLEOTIDE SEQUENCE</scope>
    <source>
        <strain evidence="10">Irish</strain>
        <tissue evidence="10">Whole body</tissue>
    </source>
</reference>
<dbReference type="Gene3D" id="1.20.58.60">
    <property type="match status" value="6"/>
</dbReference>
<feature type="topological domain" description="Cytoplasmic" evidence="8">
    <location>
        <begin position="1"/>
        <end position="3067"/>
    </location>
</feature>
<dbReference type="PANTHER" id="PTHR47535:SF10">
    <property type="entry name" value="MUSCLE-SPECIFIC PROTEIN 300 KDA"/>
    <property type="match status" value="1"/>
</dbReference>
<dbReference type="PANTHER" id="PTHR47535">
    <property type="entry name" value="MUSCLE-SPECIFIC PROTEIN 300 KDA, ISOFORM G"/>
    <property type="match status" value="1"/>
</dbReference>
<name>A0AA39KYG4_9HYME</name>
<gene>
    <name evidence="10" type="ORF">PV328_002368</name>
</gene>
<evidence type="ECO:0000256" key="8">
    <source>
        <dbReference type="PROSITE-ProRule" id="PRU00385"/>
    </source>
</evidence>
<evidence type="ECO:0000256" key="6">
    <source>
        <dbReference type="ARBA" id="ARBA00023136"/>
    </source>
</evidence>
<feature type="domain" description="KASH" evidence="9">
    <location>
        <begin position="3059"/>
        <end position="3118"/>
    </location>
</feature>